<feature type="transmembrane region" description="Helical" evidence="1">
    <location>
        <begin position="39"/>
        <end position="57"/>
    </location>
</feature>
<sequence length="58" mass="6146">MPADSVDIATHGSVFNHVSTPSPVVDITMPAILQGLEDIRVVFIAVLVIAPVPVRLAR</sequence>
<organism evidence="2 3">
    <name type="scientific">Trametes versicolor (strain FP-101664)</name>
    <name type="common">White-rot fungus</name>
    <name type="synonym">Coriolus versicolor</name>
    <dbReference type="NCBI Taxonomy" id="717944"/>
    <lineage>
        <taxon>Eukaryota</taxon>
        <taxon>Fungi</taxon>
        <taxon>Dikarya</taxon>
        <taxon>Basidiomycota</taxon>
        <taxon>Agaricomycotina</taxon>
        <taxon>Agaricomycetes</taxon>
        <taxon>Polyporales</taxon>
        <taxon>Polyporaceae</taxon>
        <taxon>Trametes</taxon>
    </lineage>
</organism>
<gene>
    <name evidence="2" type="ORF">TRAVEDRAFT_54529</name>
</gene>
<protein>
    <submittedName>
        <fullName evidence="2">Uncharacterized protein</fullName>
    </submittedName>
</protein>
<accession>R7S6G6</accession>
<keyword evidence="1" id="KW-1133">Transmembrane helix</keyword>
<reference evidence="3" key="1">
    <citation type="journal article" date="2012" name="Science">
        <title>The Paleozoic origin of enzymatic lignin decomposition reconstructed from 31 fungal genomes.</title>
        <authorList>
            <person name="Floudas D."/>
            <person name="Binder M."/>
            <person name="Riley R."/>
            <person name="Barry K."/>
            <person name="Blanchette R.A."/>
            <person name="Henrissat B."/>
            <person name="Martinez A.T."/>
            <person name="Otillar R."/>
            <person name="Spatafora J.W."/>
            <person name="Yadav J.S."/>
            <person name="Aerts A."/>
            <person name="Benoit I."/>
            <person name="Boyd A."/>
            <person name="Carlson A."/>
            <person name="Copeland A."/>
            <person name="Coutinho P.M."/>
            <person name="de Vries R.P."/>
            <person name="Ferreira P."/>
            <person name="Findley K."/>
            <person name="Foster B."/>
            <person name="Gaskell J."/>
            <person name="Glotzer D."/>
            <person name="Gorecki P."/>
            <person name="Heitman J."/>
            <person name="Hesse C."/>
            <person name="Hori C."/>
            <person name="Igarashi K."/>
            <person name="Jurgens J.A."/>
            <person name="Kallen N."/>
            <person name="Kersten P."/>
            <person name="Kohler A."/>
            <person name="Kuees U."/>
            <person name="Kumar T.K.A."/>
            <person name="Kuo A."/>
            <person name="LaButti K."/>
            <person name="Larrondo L.F."/>
            <person name="Lindquist E."/>
            <person name="Ling A."/>
            <person name="Lombard V."/>
            <person name="Lucas S."/>
            <person name="Lundell T."/>
            <person name="Martin R."/>
            <person name="McLaughlin D.J."/>
            <person name="Morgenstern I."/>
            <person name="Morin E."/>
            <person name="Murat C."/>
            <person name="Nagy L.G."/>
            <person name="Nolan M."/>
            <person name="Ohm R.A."/>
            <person name="Patyshakuliyeva A."/>
            <person name="Rokas A."/>
            <person name="Ruiz-Duenas F.J."/>
            <person name="Sabat G."/>
            <person name="Salamov A."/>
            <person name="Samejima M."/>
            <person name="Schmutz J."/>
            <person name="Slot J.C."/>
            <person name="St John F."/>
            <person name="Stenlid J."/>
            <person name="Sun H."/>
            <person name="Sun S."/>
            <person name="Syed K."/>
            <person name="Tsang A."/>
            <person name="Wiebenga A."/>
            <person name="Young D."/>
            <person name="Pisabarro A."/>
            <person name="Eastwood D.C."/>
            <person name="Martin F."/>
            <person name="Cullen D."/>
            <person name="Grigoriev I.V."/>
            <person name="Hibbett D.S."/>
        </authorList>
    </citation>
    <scope>NUCLEOTIDE SEQUENCE [LARGE SCALE GENOMIC DNA]</scope>
    <source>
        <strain evidence="3">FP-101664</strain>
    </source>
</reference>
<evidence type="ECO:0000313" key="2">
    <source>
        <dbReference type="EMBL" id="EIW51491.1"/>
    </source>
</evidence>
<keyword evidence="3" id="KW-1185">Reference proteome</keyword>
<dbReference type="RefSeq" id="XP_008045641.1">
    <property type="nucleotide sequence ID" value="XM_008047450.1"/>
</dbReference>
<keyword evidence="1" id="KW-0812">Transmembrane</keyword>
<keyword evidence="1" id="KW-0472">Membrane</keyword>
<dbReference type="Proteomes" id="UP000054317">
    <property type="component" value="Unassembled WGS sequence"/>
</dbReference>
<dbReference type="GeneID" id="19417419"/>
<dbReference type="EMBL" id="JH711801">
    <property type="protein sequence ID" value="EIW51491.1"/>
    <property type="molecule type" value="Genomic_DNA"/>
</dbReference>
<evidence type="ECO:0000256" key="1">
    <source>
        <dbReference type="SAM" id="Phobius"/>
    </source>
</evidence>
<evidence type="ECO:0000313" key="3">
    <source>
        <dbReference type="Proteomes" id="UP000054317"/>
    </source>
</evidence>
<dbReference type="AlphaFoldDB" id="R7S6G6"/>
<dbReference type="KEGG" id="tvs:TRAVEDRAFT_54529"/>
<proteinExistence type="predicted"/>
<name>R7S6G6_TRAVS</name>